<protein>
    <submittedName>
        <fullName evidence="1">Toxin-antitoxin system, antitoxin component</fullName>
    </submittedName>
</protein>
<reference evidence="2" key="1">
    <citation type="submission" date="2017-06" db="EMBL/GenBank/DDBJ databases">
        <title>Complete genome sequence of Capnocytophaga sp. KCOM 1579 (=ChDC OS43) isolated from a human refractory periapical abscess lesion.</title>
        <authorList>
            <person name="Kook J.-K."/>
            <person name="Park S.-N."/>
            <person name="Lim Y.K."/>
            <person name="Roh H."/>
        </authorList>
    </citation>
    <scope>NUCLEOTIDE SEQUENCE [LARGE SCALE GENOMIC DNA]</scope>
    <source>
        <strain evidence="2">ChDC OS43</strain>
    </source>
</reference>
<organism evidence="1 2">
    <name type="scientific">Capnocytophaga endodontalis</name>
    <dbReference type="NCBI Taxonomy" id="2708117"/>
    <lineage>
        <taxon>Bacteria</taxon>
        <taxon>Pseudomonadati</taxon>
        <taxon>Bacteroidota</taxon>
        <taxon>Flavobacteriia</taxon>
        <taxon>Flavobacteriales</taxon>
        <taxon>Flavobacteriaceae</taxon>
        <taxon>Capnocytophaga</taxon>
    </lineage>
</organism>
<name>A0A1Z4BSR4_9FLAO</name>
<dbReference type="KEGG" id="capn:CBG49_14930"/>
<accession>A0A1Z4BSR4</accession>
<dbReference type="GeneID" id="78162951"/>
<keyword evidence="2" id="KW-1185">Reference proteome</keyword>
<dbReference type="EMBL" id="CP022022">
    <property type="protein sequence ID" value="ASF44283.1"/>
    <property type="molecule type" value="Genomic_DNA"/>
</dbReference>
<proteinExistence type="predicted"/>
<gene>
    <name evidence="1" type="ORF">CBG49_14930</name>
</gene>
<sequence length="77" mass="8783">MNAILTTPPQGISLENAMNILKSLNFNIVDVKKLKKEEKEIPNQETKEAMAEAERLIKDKDTPFFDDVDAFLSFLKN</sequence>
<dbReference type="RefSeq" id="WP_009750893.1">
    <property type="nucleotide sequence ID" value="NZ_CP022022.1"/>
</dbReference>
<dbReference type="Proteomes" id="UP000197007">
    <property type="component" value="Chromosome"/>
</dbReference>
<evidence type="ECO:0000313" key="2">
    <source>
        <dbReference type="Proteomes" id="UP000197007"/>
    </source>
</evidence>
<evidence type="ECO:0000313" key="1">
    <source>
        <dbReference type="EMBL" id="ASF44283.1"/>
    </source>
</evidence>
<dbReference type="AlphaFoldDB" id="A0A1Z4BSR4"/>